<organism evidence="2 3">
    <name type="scientific">Pigmentiphaga litoralis</name>
    <dbReference type="NCBI Taxonomy" id="516702"/>
    <lineage>
        <taxon>Bacteria</taxon>
        <taxon>Pseudomonadati</taxon>
        <taxon>Pseudomonadota</taxon>
        <taxon>Betaproteobacteria</taxon>
        <taxon>Burkholderiales</taxon>
        <taxon>Alcaligenaceae</taxon>
        <taxon>Pigmentiphaga</taxon>
    </lineage>
</organism>
<dbReference type="PANTHER" id="PTHR43317">
    <property type="entry name" value="THERMOSPERMINE SYNTHASE ACAULIS5"/>
    <property type="match status" value="1"/>
</dbReference>
<comment type="caution">
    <text evidence="2">The sequence shown here is derived from an EMBL/GenBank/DDBJ whole genome shotgun (WGS) entry which is preliminary data.</text>
</comment>
<dbReference type="AlphaFoldDB" id="A0A7Y9ITI3"/>
<protein>
    <submittedName>
        <fullName evidence="2">Spermidine synthase</fullName>
    </submittedName>
</protein>
<keyword evidence="3" id="KW-1185">Reference proteome</keyword>
<dbReference type="PANTHER" id="PTHR43317:SF1">
    <property type="entry name" value="THERMOSPERMINE SYNTHASE ACAULIS5"/>
    <property type="match status" value="1"/>
</dbReference>
<dbReference type="RefSeq" id="WP_257022121.1">
    <property type="nucleotide sequence ID" value="NZ_JACBYR010000001.1"/>
</dbReference>
<evidence type="ECO:0000256" key="1">
    <source>
        <dbReference type="ARBA" id="ARBA00023115"/>
    </source>
</evidence>
<evidence type="ECO:0000313" key="2">
    <source>
        <dbReference type="EMBL" id="NYE82766.1"/>
    </source>
</evidence>
<sequence length="266" mass="29270">MSRDRAPAASRTLAARPGRLDVPNFSEEGGVRFLHFGTPWVQGAMKVQKPADLVLEYTRQMMAWLLFLEPPVGADSIGTLGLGAGSLVRYCLKHTPSSVHAVEWNPQVTAACRAYFRLPAEGDRFRITHADAGAWVEDIANRGTCPVLMVDLYDAEARGPVRDSVAFYQACRRVISGHSHQAGVMTVNLFGAHESFSRNLDNLYEAFEGRIVVLPEMDAGNRVMVAFAGPPLEITTEMLLARADVVEAQYGLPARKWARFLLPVLC</sequence>
<evidence type="ECO:0000313" key="3">
    <source>
        <dbReference type="Proteomes" id="UP000542125"/>
    </source>
</evidence>
<accession>A0A7Y9ITI3</accession>
<dbReference type="SUPFAM" id="SSF53335">
    <property type="entry name" value="S-adenosyl-L-methionine-dependent methyltransferases"/>
    <property type="match status" value="1"/>
</dbReference>
<dbReference type="Gene3D" id="3.40.50.150">
    <property type="entry name" value="Vaccinia Virus protein VP39"/>
    <property type="match status" value="1"/>
</dbReference>
<proteinExistence type="predicted"/>
<reference evidence="2 3" key="1">
    <citation type="submission" date="2020-07" db="EMBL/GenBank/DDBJ databases">
        <title>Genomic Encyclopedia of Type Strains, Phase IV (KMG-V): Genome sequencing to study the core and pangenomes of soil and plant-associated prokaryotes.</title>
        <authorList>
            <person name="Whitman W."/>
        </authorList>
    </citation>
    <scope>NUCLEOTIDE SEQUENCE [LARGE SCALE GENOMIC DNA]</scope>
    <source>
        <strain evidence="2 3">SAS40</strain>
    </source>
</reference>
<dbReference type="Proteomes" id="UP000542125">
    <property type="component" value="Unassembled WGS sequence"/>
</dbReference>
<dbReference type="EMBL" id="JACBYR010000001">
    <property type="protein sequence ID" value="NYE82766.1"/>
    <property type="molecule type" value="Genomic_DNA"/>
</dbReference>
<dbReference type="GO" id="GO:0006596">
    <property type="term" value="P:polyamine biosynthetic process"/>
    <property type="evidence" value="ECO:0007669"/>
    <property type="project" value="UniProtKB-KW"/>
</dbReference>
<name>A0A7Y9ITI3_9BURK</name>
<gene>
    <name evidence="2" type="ORF">FHW18_002037</name>
</gene>
<dbReference type="InterPro" id="IPR029063">
    <property type="entry name" value="SAM-dependent_MTases_sf"/>
</dbReference>
<keyword evidence="1" id="KW-0620">Polyamine biosynthesis</keyword>